<feature type="region of interest" description="Disordered" evidence="1">
    <location>
        <begin position="121"/>
        <end position="183"/>
    </location>
</feature>
<organism evidence="2 3">
    <name type="scientific">Tanacetum coccineum</name>
    <dbReference type="NCBI Taxonomy" id="301880"/>
    <lineage>
        <taxon>Eukaryota</taxon>
        <taxon>Viridiplantae</taxon>
        <taxon>Streptophyta</taxon>
        <taxon>Embryophyta</taxon>
        <taxon>Tracheophyta</taxon>
        <taxon>Spermatophyta</taxon>
        <taxon>Magnoliopsida</taxon>
        <taxon>eudicotyledons</taxon>
        <taxon>Gunneridae</taxon>
        <taxon>Pentapetalae</taxon>
        <taxon>asterids</taxon>
        <taxon>campanulids</taxon>
        <taxon>Asterales</taxon>
        <taxon>Asteraceae</taxon>
        <taxon>Asteroideae</taxon>
        <taxon>Anthemideae</taxon>
        <taxon>Anthemidinae</taxon>
        <taxon>Tanacetum</taxon>
    </lineage>
</organism>
<comment type="caution">
    <text evidence="2">The sequence shown here is derived from an EMBL/GenBank/DDBJ whole genome shotgun (WGS) entry which is preliminary data.</text>
</comment>
<evidence type="ECO:0000256" key="1">
    <source>
        <dbReference type="SAM" id="MobiDB-lite"/>
    </source>
</evidence>
<feature type="compositionally biased region" description="Polar residues" evidence="1">
    <location>
        <begin position="129"/>
        <end position="143"/>
    </location>
</feature>
<protein>
    <submittedName>
        <fullName evidence="2">Uncharacterized protein</fullName>
    </submittedName>
</protein>
<sequence length="183" mass="20301">MRRIADQNEYAVLDRRLDTPYRVVDQNSGLELVSIRRIQGIGYDLLGFLGIGTTFDIFQNILFPYSLNTAYCLSWIWRIGLVSFMVFAETVTTSNKLDLLFSPMFDELLNGTTPVMSKSSVVHAADAPNQRQQQNTTPSTSTIVVADTPPLNIQTTPETTSQAPTQAPTVTPTDNINQAETPK</sequence>
<feature type="compositionally biased region" description="Polar residues" evidence="1">
    <location>
        <begin position="174"/>
        <end position="183"/>
    </location>
</feature>
<name>A0ABQ4ZZH3_9ASTR</name>
<dbReference type="Proteomes" id="UP001151760">
    <property type="component" value="Unassembled WGS sequence"/>
</dbReference>
<reference evidence="2" key="2">
    <citation type="submission" date="2022-01" db="EMBL/GenBank/DDBJ databases">
        <authorList>
            <person name="Yamashiro T."/>
            <person name="Shiraishi A."/>
            <person name="Satake H."/>
            <person name="Nakayama K."/>
        </authorList>
    </citation>
    <scope>NUCLEOTIDE SEQUENCE</scope>
</reference>
<evidence type="ECO:0000313" key="3">
    <source>
        <dbReference type="Proteomes" id="UP001151760"/>
    </source>
</evidence>
<accession>A0ABQ4ZZH3</accession>
<keyword evidence="3" id="KW-1185">Reference proteome</keyword>
<evidence type="ECO:0000313" key="2">
    <source>
        <dbReference type="EMBL" id="GJS94257.1"/>
    </source>
</evidence>
<proteinExistence type="predicted"/>
<feature type="compositionally biased region" description="Low complexity" evidence="1">
    <location>
        <begin position="154"/>
        <end position="173"/>
    </location>
</feature>
<gene>
    <name evidence="2" type="ORF">Tco_0801225</name>
</gene>
<reference evidence="2" key="1">
    <citation type="journal article" date="2022" name="Int. J. Mol. Sci.">
        <title>Draft Genome of Tanacetum Coccineum: Genomic Comparison of Closely Related Tanacetum-Family Plants.</title>
        <authorList>
            <person name="Yamashiro T."/>
            <person name="Shiraishi A."/>
            <person name="Nakayama K."/>
            <person name="Satake H."/>
        </authorList>
    </citation>
    <scope>NUCLEOTIDE SEQUENCE</scope>
</reference>
<dbReference type="EMBL" id="BQNB010011718">
    <property type="protein sequence ID" value="GJS94257.1"/>
    <property type="molecule type" value="Genomic_DNA"/>
</dbReference>